<name>A0A2S8GUP2_9BACT</name>
<dbReference type="EMBL" id="PUHZ01000001">
    <property type="protein sequence ID" value="PQO48147.1"/>
    <property type="molecule type" value="Genomic_DNA"/>
</dbReference>
<feature type="compositionally biased region" description="Basic and acidic residues" evidence="1">
    <location>
        <begin position="257"/>
        <end position="267"/>
    </location>
</feature>
<comment type="caution">
    <text evidence="2">The sequence shown here is derived from an EMBL/GenBank/DDBJ whole genome shotgun (WGS) entry which is preliminary data.</text>
</comment>
<organism evidence="2 3">
    <name type="scientific">Blastopirellula marina</name>
    <dbReference type="NCBI Taxonomy" id="124"/>
    <lineage>
        <taxon>Bacteria</taxon>
        <taxon>Pseudomonadati</taxon>
        <taxon>Planctomycetota</taxon>
        <taxon>Planctomycetia</taxon>
        <taxon>Pirellulales</taxon>
        <taxon>Pirellulaceae</taxon>
        <taxon>Blastopirellula</taxon>
    </lineage>
</organism>
<sequence length="402" mass="45702">MPRQPLNSKHPRFDVSLGNESTALFISSGKVKSQLDCTTAGLTPAATGEQLIYVQLDEDNGITARLVFGKLNKQEEDEWFERGSRVLDLRDGVLVACGGNAYVSNENDDKTLKDEYEDYYQEFIVPPGRYLVTVYTHVPSMNGFRLTKSDGWEGYLAYYRKTRRKKMPSWIYEYAELEGENTADVAEDRTEEDDGVDRIGFVVQVLPAGKKPKISGLAKNLSLSMETRVPANCPLGIKPIGIESDMATPEEEAELEREERKEAKARFGDPKDLAEHFQPFAEALFQQQFEAASEYFIESLRQEAIQYMTVRRMRRRKWEPLHSIWLDRGKENLPSWRSNFEKSENLFAPDSVTESNYLGDVRCEYGSSRAYASGKINRYLIVDAPIVDTPTGPRLAGIYFSS</sequence>
<dbReference type="RefSeq" id="WP_105333378.1">
    <property type="nucleotide sequence ID" value="NZ_PUHZ01000001.1"/>
</dbReference>
<evidence type="ECO:0000313" key="3">
    <source>
        <dbReference type="Proteomes" id="UP000237819"/>
    </source>
</evidence>
<gene>
    <name evidence="2" type="ORF">C5Y93_00250</name>
</gene>
<evidence type="ECO:0000256" key="1">
    <source>
        <dbReference type="SAM" id="MobiDB-lite"/>
    </source>
</evidence>
<proteinExistence type="predicted"/>
<protein>
    <submittedName>
        <fullName evidence="2">Uncharacterized protein</fullName>
    </submittedName>
</protein>
<dbReference type="AlphaFoldDB" id="A0A2S8GUP2"/>
<dbReference type="Proteomes" id="UP000237819">
    <property type="component" value="Unassembled WGS sequence"/>
</dbReference>
<evidence type="ECO:0000313" key="2">
    <source>
        <dbReference type="EMBL" id="PQO48147.1"/>
    </source>
</evidence>
<dbReference type="OrthoDB" id="564104at2"/>
<accession>A0A2S8GUP2</accession>
<reference evidence="2 3" key="1">
    <citation type="submission" date="2018-02" db="EMBL/GenBank/DDBJ databases">
        <title>Comparative genomes isolates from brazilian mangrove.</title>
        <authorList>
            <person name="Araujo J.E."/>
            <person name="Taketani R.G."/>
            <person name="Silva M.C.P."/>
            <person name="Loureco M.V."/>
            <person name="Andreote F.D."/>
        </authorList>
    </citation>
    <scope>NUCLEOTIDE SEQUENCE [LARGE SCALE GENOMIC DNA]</scope>
    <source>
        <strain evidence="2 3">Nap-Phe MGV</strain>
    </source>
</reference>
<feature type="region of interest" description="Disordered" evidence="1">
    <location>
        <begin position="247"/>
        <end position="267"/>
    </location>
</feature>